<sequence>MGARATRGGVKFFVATTGSFNYYNSMITSVKSAGLVAVLVFSAGILQAQTGRLGVFQRNFAAANVQTKIEILRGAESEDPRAFGPLYEQSLRYVLSNSRELYTSPLLREIARISIDRLDEGEYLPAVGDLWRLFQVFDETSTRIRVLEVIAAMGSGDERVVEGLVDWVRRQHIVSQGGGRPDLQVLSGAVKALGDLQVPQGFGVLVDTVLLQYPDFVTTPAREALGKIEGAVADLALAAVRNRPLVERRPAFTFLLESGLLSQEERLELARTVLSDAEAAGTGDIRAQEEYRQIRFAAAAVLRVGEYSPATPEVIRHFNQTVLEFERGRISSGPLLEAIATLGAMGNEEAARRLTSYLELVNTYTETDRPYDTQIVLAVIGNLESLGNSLAFDAMFYTTLLENYPSRVRQRAREALRSVAP</sequence>
<reference evidence="1 2" key="1">
    <citation type="submission" date="2017-01" db="EMBL/GenBank/DDBJ databases">
        <authorList>
            <person name="Mah S.A."/>
            <person name="Swanson W.J."/>
            <person name="Moy G.W."/>
            <person name="Vacquier V.D."/>
        </authorList>
    </citation>
    <scope>NUCLEOTIDE SEQUENCE [LARGE SCALE GENOMIC DNA]</scope>
    <source>
        <strain evidence="1 2">ASpG1</strain>
    </source>
</reference>
<dbReference type="STRING" id="159291.SAMN05920897_11846"/>
<dbReference type="AlphaFoldDB" id="A0A1N6WQK7"/>
<organism evidence="1 2">
    <name type="scientific">Alkalispirochaeta americana</name>
    <dbReference type="NCBI Taxonomy" id="159291"/>
    <lineage>
        <taxon>Bacteria</taxon>
        <taxon>Pseudomonadati</taxon>
        <taxon>Spirochaetota</taxon>
        <taxon>Spirochaetia</taxon>
        <taxon>Spirochaetales</taxon>
        <taxon>Spirochaetaceae</taxon>
        <taxon>Alkalispirochaeta</taxon>
    </lineage>
</organism>
<gene>
    <name evidence="1" type="ORF">SAMN05920897_11846</name>
</gene>
<proteinExistence type="predicted"/>
<name>A0A1N6WQK7_9SPIO</name>
<keyword evidence="2" id="KW-1185">Reference proteome</keyword>
<evidence type="ECO:0000313" key="2">
    <source>
        <dbReference type="Proteomes" id="UP000186400"/>
    </source>
</evidence>
<evidence type="ECO:0000313" key="1">
    <source>
        <dbReference type="EMBL" id="SIQ92394.1"/>
    </source>
</evidence>
<accession>A0A1N6WQK7</accession>
<dbReference type="EMBL" id="FTMS01000018">
    <property type="protein sequence ID" value="SIQ92394.1"/>
    <property type="molecule type" value="Genomic_DNA"/>
</dbReference>
<dbReference type="Proteomes" id="UP000186400">
    <property type="component" value="Unassembled WGS sequence"/>
</dbReference>
<protein>
    <submittedName>
        <fullName evidence="1">Uncharacterized protein</fullName>
    </submittedName>
</protein>